<dbReference type="OrthoDB" id="9805159at2"/>
<reference evidence="4 5" key="1">
    <citation type="submission" date="2015-09" db="EMBL/GenBank/DDBJ databases">
        <authorList>
            <consortium name="Pathogen Informatics"/>
        </authorList>
    </citation>
    <scope>NUCLEOTIDE SEQUENCE [LARGE SCALE GENOMIC DNA]</scope>
    <source>
        <strain evidence="4 5">2789STDY5834855</strain>
    </source>
</reference>
<keyword evidence="1 4" id="KW-0378">Hydrolase</keyword>
<dbReference type="PANTHER" id="PTHR10357:SF210">
    <property type="entry name" value="MALTODEXTRIN GLUCOSIDASE"/>
    <property type="match status" value="1"/>
</dbReference>
<dbReference type="EC" id="3.2.1.54" evidence="4"/>
<dbReference type="EMBL" id="CYZV01000011">
    <property type="protein sequence ID" value="CUO02209.1"/>
    <property type="molecule type" value="Genomic_DNA"/>
</dbReference>
<evidence type="ECO:0000256" key="2">
    <source>
        <dbReference type="ARBA" id="ARBA00023295"/>
    </source>
</evidence>
<accession>A0A174BPR9</accession>
<dbReference type="SUPFAM" id="SSF51011">
    <property type="entry name" value="Glycosyl hydrolase domain"/>
    <property type="match status" value="1"/>
</dbReference>
<sequence>MINSIKSSVFYHIYPLGFCGVINNKKNYTKKAGLSKIDDKWINHFTQLGINSIYFGPLFQSTYHGYDTIDYLKIDDRLGTNADFKQLVRKLHDNNISVIVDGVFNHVGREFWAFKDVIDKKSQSPYTSWFNINFNGNSNYNDGFYYEGWEGHYDLVKLNLYNKEVKNYLFEVIEKWINEFEIDGIRLDVAYLLPKEFLKELREKTTQFKNDFWLMGEMIHGDYNSIASPEMLHSATNYELYKGLYSGHNEKNYFEIAYSLNREFGDYGIYKNIDLYNFVDNHDVNRIASMVNTKEYLKNIYTILFTIPGIPSIYYGSEWAIEGDRKISDLNLRPELFLEDFENDIDAKNIEKFISNLISIRTKNIELTQGCYKEILVKNKQFVFGRGYNDKWILIALNLDNKEEILQFNVPFANSTLINLLDKTEKLNVKDYKLNISIPAFSSKILKEEE</sequence>
<dbReference type="InterPro" id="IPR006047">
    <property type="entry name" value="GH13_cat_dom"/>
</dbReference>
<dbReference type="Gene3D" id="2.60.40.1180">
    <property type="entry name" value="Golgi alpha-mannosidase II"/>
    <property type="match status" value="1"/>
</dbReference>
<evidence type="ECO:0000256" key="1">
    <source>
        <dbReference type="ARBA" id="ARBA00022801"/>
    </source>
</evidence>
<organism evidence="4 5">
    <name type="scientific">Clostridium disporicum</name>
    <dbReference type="NCBI Taxonomy" id="84024"/>
    <lineage>
        <taxon>Bacteria</taxon>
        <taxon>Bacillati</taxon>
        <taxon>Bacillota</taxon>
        <taxon>Clostridia</taxon>
        <taxon>Eubacteriales</taxon>
        <taxon>Clostridiaceae</taxon>
        <taxon>Clostridium</taxon>
    </lineage>
</organism>
<proteinExistence type="predicted"/>
<dbReference type="Gene3D" id="3.20.20.80">
    <property type="entry name" value="Glycosidases"/>
    <property type="match status" value="1"/>
</dbReference>
<dbReference type="GO" id="GO:0005975">
    <property type="term" value="P:carbohydrate metabolic process"/>
    <property type="evidence" value="ECO:0007669"/>
    <property type="project" value="InterPro"/>
</dbReference>
<evidence type="ECO:0000259" key="3">
    <source>
        <dbReference type="SMART" id="SM00642"/>
    </source>
</evidence>
<dbReference type="AlphaFoldDB" id="A0A174BPR9"/>
<dbReference type="InterPro" id="IPR013780">
    <property type="entry name" value="Glyco_hydro_b"/>
</dbReference>
<gene>
    <name evidence="4" type="ORF">ERS852470_01255</name>
</gene>
<keyword evidence="2 4" id="KW-0326">Glycosidase</keyword>
<dbReference type="InterPro" id="IPR017853">
    <property type="entry name" value="GH"/>
</dbReference>
<dbReference type="PANTHER" id="PTHR10357">
    <property type="entry name" value="ALPHA-AMYLASE FAMILY MEMBER"/>
    <property type="match status" value="1"/>
</dbReference>
<protein>
    <submittedName>
        <fullName evidence="4">Cyclomaltodextrinase</fullName>
        <ecNumber evidence="4">3.2.1.54</ecNumber>
    </submittedName>
</protein>
<evidence type="ECO:0000313" key="5">
    <source>
        <dbReference type="Proteomes" id="UP000095558"/>
    </source>
</evidence>
<evidence type="ECO:0000313" key="4">
    <source>
        <dbReference type="EMBL" id="CUO02209.1"/>
    </source>
</evidence>
<dbReference type="GO" id="GO:0047798">
    <property type="term" value="F:cyclomaltodextrinase activity"/>
    <property type="evidence" value="ECO:0007669"/>
    <property type="project" value="UniProtKB-EC"/>
</dbReference>
<dbReference type="CDD" id="cd11353">
    <property type="entry name" value="AmyAc_euk_bac_CMD_like"/>
    <property type="match status" value="1"/>
</dbReference>
<dbReference type="Pfam" id="PF00128">
    <property type="entry name" value="Alpha-amylase"/>
    <property type="match status" value="1"/>
</dbReference>
<name>A0A174BPR9_9CLOT</name>
<dbReference type="InterPro" id="IPR045857">
    <property type="entry name" value="O16G_dom_2"/>
</dbReference>
<dbReference type="SUPFAM" id="SSF51445">
    <property type="entry name" value="(Trans)glycosidases"/>
    <property type="match status" value="1"/>
</dbReference>
<dbReference type="SMART" id="SM00642">
    <property type="entry name" value="Aamy"/>
    <property type="match status" value="1"/>
</dbReference>
<dbReference type="RefSeq" id="WP_055275965.1">
    <property type="nucleotide sequence ID" value="NZ_CYZV01000011.1"/>
</dbReference>
<dbReference type="Gene3D" id="3.90.400.10">
    <property type="entry name" value="Oligo-1,6-glucosidase, Domain 2"/>
    <property type="match status" value="1"/>
</dbReference>
<feature type="domain" description="Glycosyl hydrolase family 13 catalytic" evidence="3">
    <location>
        <begin position="12"/>
        <end position="361"/>
    </location>
</feature>
<dbReference type="Proteomes" id="UP000095558">
    <property type="component" value="Unassembled WGS sequence"/>
</dbReference>